<sequence length="145" mass="16968">MYQGCQFCGTSHGGSLYTKSRNWKEEGMIRVLDRVLCNHMWLGEFSHCVVNLPVPVDSDHCPLDITLDDQMSKEPKSFKYQAFWKKHDSFSSIIDEVWHQNCECSSLDILYDKLKRMRQALRKLNVDHFSHISSRVTEKKIELEG</sequence>
<keyword evidence="2" id="KW-1185">Reference proteome</keyword>
<protein>
    <submittedName>
        <fullName evidence="1">Uncharacterized protein</fullName>
    </submittedName>
</protein>
<gene>
    <name evidence="1" type="ORF">LIER_02141</name>
</gene>
<dbReference type="PANTHER" id="PTHR33710">
    <property type="entry name" value="BNAC02G09200D PROTEIN"/>
    <property type="match status" value="1"/>
</dbReference>
<dbReference type="PANTHER" id="PTHR33710:SF77">
    <property type="entry name" value="DNASE I-LIKE SUPERFAMILY PROTEIN"/>
    <property type="match status" value="1"/>
</dbReference>
<accession>A0AAV3NQU5</accession>
<evidence type="ECO:0000313" key="1">
    <source>
        <dbReference type="EMBL" id="GAA0140871.1"/>
    </source>
</evidence>
<name>A0AAV3NQU5_LITER</name>
<dbReference type="Proteomes" id="UP001454036">
    <property type="component" value="Unassembled WGS sequence"/>
</dbReference>
<proteinExistence type="predicted"/>
<organism evidence="1 2">
    <name type="scientific">Lithospermum erythrorhizon</name>
    <name type="common">Purple gromwell</name>
    <name type="synonym">Lithospermum officinale var. erythrorhizon</name>
    <dbReference type="NCBI Taxonomy" id="34254"/>
    <lineage>
        <taxon>Eukaryota</taxon>
        <taxon>Viridiplantae</taxon>
        <taxon>Streptophyta</taxon>
        <taxon>Embryophyta</taxon>
        <taxon>Tracheophyta</taxon>
        <taxon>Spermatophyta</taxon>
        <taxon>Magnoliopsida</taxon>
        <taxon>eudicotyledons</taxon>
        <taxon>Gunneridae</taxon>
        <taxon>Pentapetalae</taxon>
        <taxon>asterids</taxon>
        <taxon>lamiids</taxon>
        <taxon>Boraginales</taxon>
        <taxon>Boraginaceae</taxon>
        <taxon>Boraginoideae</taxon>
        <taxon>Lithospermeae</taxon>
        <taxon>Lithospermum</taxon>
    </lineage>
</organism>
<dbReference type="AlphaFoldDB" id="A0AAV3NQU5"/>
<evidence type="ECO:0000313" key="2">
    <source>
        <dbReference type="Proteomes" id="UP001454036"/>
    </source>
</evidence>
<reference evidence="1 2" key="1">
    <citation type="submission" date="2024-01" db="EMBL/GenBank/DDBJ databases">
        <title>The complete chloroplast genome sequence of Lithospermum erythrorhizon: insights into the phylogenetic relationship among Boraginaceae species and the maternal lineages of purple gromwells.</title>
        <authorList>
            <person name="Okada T."/>
            <person name="Watanabe K."/>
        </authorList>
    </citation>
    <scope>NUCLEOTIDE SEQUENCE [LARGE SCALE GENOMIC DNA]</scope>
</reference>
<dbReference type="EMBL" id="BAABME010000226">
    <property type="protein sequence ID" value="GAA0140871.1"/>
    <property type="molecule type" value="Genomic_DNA"/>
</dbReference>
<comment type="caution">
    <text evidence="1">The sequence shown here is derived from an EMBL/GenBank/DDBJ whole genome shotgun (WGS) entry which is preliminary data.</text>
</comment>